<evidence type="ECO:0000256" key="2">
    <source>
        <dbReference type="ARBA" id="ARBA00012438"/>
    </source>
</evidence>
<dbReference type="Gene3D" id="1.20.5.1930">
    <property type="match status" value="1"/>
</dbReference>
<feature type="transmembrane region" description="Helical" evidence="9">
    <location>
        <begin position="45"/>
        <end position="67"/>
    </location>
</feature>
<gene>
    <name evidence="12" type="ORF">GCM10025789_14360</name>
</gene>
<feature type="transmembrane region" description="Helical" evidence="9">
    <location>
        <begin position="108"/>
        <end position="125"/>
    </location>
</feature>
<keyword evidence="13" id="KW-1185">Reference proteome</keyword>
<feature type="domain" description="Putative sensor" evidence="11">
    <location>
        <begin position="19"/>
        <end position="205"/>
    </location>
</feature>
<keyword evidence="5" id="KW-0547">Nucleotide-binding</keyword>
<dbReference type="PANTHER" id="PTHR24421:SF10">
    <property type="entry name" value="NITRATE_NITRITE SENSOR PROTEIN NARQ"/>
    <property type="match status" value="1"/>
</dbReference>
<keyword evidence="9" id="KW-0472">Membrane</keyword>
<sequence length="420" mass="44760">MTLSPLMRSLRRLVRESAYLLGGFPLAVAAFVAGVTLFSLGVSTIIIWVGLPILAFGLVSASGFAAVERALASRATGRPFPTPAYLRAPAGSSPLRAMFAILRDPQRWLDLLWSVLHFVVSTLTFSLTVTWWAAALWVPFGWLVNMLLVTWIPDIGPNIGGLVGAQGRLISNVIEYAVAIVCLATLPFVVRGLATLQSTISHALLSMRGGYEARIDDLRDSRSAAVRAESSSLSRLERDIHDGPQQRLIRLQMDLARAERASTTDPERARALLSEARTQTAETLAELRNLSRGIAPPVLVDRGLNAALEELAARSEVLTTVDGAAGNLPEHIARTAYFVVAEALTNVNKHSLATHATVSVQRVADAVVVTVTDDGMGGAALAKGHGLSGLAERLRGVDGELTVTSPMGGPTVVEAWLPCA</sequence>
<evidence type="ECO:0000256" key="3">
    <source>
        <dbReference type="ARBA" id="ARBA00022553"/>
    </source>
</evidence>
<keyword evidence="7" id="KW-0067">ATP-binding</keyword>
<dbReference type="CDD" id="cd16917">
    <property type="entry name" value="HATPase_UhpB-NarQ-NarX-like"/>
    <property type="match status" value="1"/>
</dbReference>
<evidence type="ECO:0000256" key="9">
    <source>
        <dbReference type="SAM" id="Phobius"/>
    </source>
</evidence>
<keyword evidence="4" id="KW-0808">Transferase</keyword>
<dbReference type="InterPro" id="IPR036890">
    <property type="entry name" value="HATPase_C_sf"/>
</dbReference>
<dbReference type="InterPro" id="IPR050482">
    <property type="entry name" value="Sensor_HK_TwoCompSys"/>
</dbReference>
<dbReference type="InterPro" id="IPR025828">
    <property type="entry name" value="Put_sensor_dom"/>
</dbReference>
<dbReference type="InterPro" id="IPR011712">
    <property type="entry name" value="Sig_transdc_His_kin_sub3_dim/P"/>
</dbReference>
<dbReference type="EMBL" id="BAABLV010000020">
    <property type="protein sequence ID" value="GAA4897589.1"/>
    <property type="molecule type" value="Genomic_DNA"/>
</dbReference>
<organism evidence="12 13">
    <name type="scientific">Tessaracoccus lubricantis</name>
    <dbReference type="NCBI Taxonomy" id="545543"/>
    <lineage>
        <taxon>Bacteria</taxon>
        <taxon>Bacillati</taxon>
        <taxon>Actinomycetota</taxon>
        <taxon>Actinomycetes</taxon>
        <taxon>Propionibacteriales</taxon>
        <taxon>Propionibacteriaceae</taxon>
        <taxon>Tessaracoccus</taxon>
    </lineage>
</organism>
<keyword evidence="9" id="KW-0812">Transmembrane</keyword>
<dbReference type="SUPFAM" id="SSF55874">
    <property type="entry name" value="ATPase domain of HSP90 chaperone/DNA topoisomerase II/histidine kinase"/>
    <property type="match status" value="1"/>
</dbReference>
<keyword evidence="9" id="KW-1133">Transmembrane helix</keyword>
<evidence type="ECO:0000256" key="8">
    <source>
        <dbReference type="ARBA" id="ARBA00023012"/>
    </source>
</evidence>
<reference evidence="13" key="1">
    <citation type="journal article" date="2019" name="Int. J. Syst. Evol. Microbiol.">
        <title>The Global Catalogue of Microorganisms (GCM) 10K type strain sequencing project: providing services to taxonomists for standard genome sequencing and annotation.</title>
        <authorList>
            <consortium name="The Broad Institute Genomics Platform"/>
            <consortium name="The Broad Institute Genome Sequencing Center for Infectious Disease"/>
            <person name="Wu L."/>
            <person name="Ma J."/>
        </authorList>
    </citation>
    <scope>NUCLEOTIDE SEQUENCE [LARGE SCALE GENOMIC DNA]</scope>
    <source>
        <strain evidence="13">JCM 19125</strain>
    </source>
</reference>
<evidence type="ECO:0000259" key="10">
    <source>
        <dbReference type="Pfam" id="PF07730"/>
    </source>
</evidence>
<comment type="catalytic activity">
    <reaction evidence="1">
        <text>ATP + protein L-histidine = ADP + protein N-phospho-L-histidine.</text>
        <dbReference type="EC" id="2.7.13.3"/>
    </reaction>
</comment>
<keyword evidence="3" id="KW-0597">Phosphoprotein</keyword>
<evidence type="ECO:0000256" key="6">
    <source>
        <dbReference type="ARBA" id="ARBA00022777"/>
    </source>
</evidence>
<dbReference type="Gene3D" id="3.30.565.10">
    <property type="entry name" value="Histidine kinase-like ATPase, C-terminal domain"/>
    <property type="match status" value="1"/>
</dbReference>
<keyword evidence="8" id="KW-0902">Two-component regulatory system</keyword>
<name>A0ABP9F9Y1_9ACTN</name>
<proteinExistence type="predicted"/>
<dbReference type="Pfam" id="PF07730">
    <property type="entry name" value="HisKA_3"/>
    <property type="match status" value="1"/>
</dbReference>
<evidence type="ECO:0000313" key="13">
    <source>
        <dbReference type="Proteomes" id="UP001501521"/>
    </source>
</evidence>
<accession>A0ABP9F9Y1</accession>
<dbReference type="RefSeq" id="WP_345581115.1">
    <property type="nucleotide sequence ID" value="NZ_BAABLV010000020.1"/>
</dbReference>
<evidence type="ECO:0000313" key="12">
    <source>
        <dbReference type="EMBL" id="GAA4897589.1"/>
    </source>
</evidence>
<evidence type="ECO:0000259" key="11">
    <source>
        <dbReference type="Pfam" id="PF13796"/>
    </source>
</evidence>
<evidence type="ECO:0000256" key="4">
    <source>
        <dbReference type="ARBA" id="ARBA00022679"/>
    </source>
</evidence>
<comment type="caution">
    <text evidence="12">The sequence shown here is derived from an EMBL/GenBank/DDBJ whole genome shotgun (WGS) entry which is preliminary data.</text>
</comment>
<protein>
    <recommendedName>
        <fullName evidence="2">histidine kinase</fullName>
        <ecNumber evidence="2">2.7.13.3</ecNumber>
    </recommendedName>
</protein>
<evidence type="ECO:0000256" key="1">
    <source>
        <dbReference type="ARBA" id="ARBA00000085"/>
    </source>
</evidence>
<evidence type="ECO:0000256" key="5">
    <source>
        <dbReference type="ARBA" id="ARBA00022741"/>
    </source>
</evidence>
<feature type="transmembrane region" description="Helical" evidence="9">
    <location>
        <begin position="173"/>
        <end position="194"/>
    </location>
</feature>
<dbReference type="EC" id="2.7.13.3" evidence="2"/>
<dbReference type="Pfam" id="PF13796">
    <property type="entry name" value="Sensor"/>
    <property type="match status" value="1"/>
</dbReference>
<dbReference type="PANTHER" id="PTHR24421">
    <property type="entry name" value="NITRATE/NITRITE SENSOR PROTEIN NARX-RELATED"/>
    <property type="match status" value="1"/>
</dbReference>
<evidence type="ECO:0000256" key="7">
    <source>
        <dbReference type="ARBA" id="ARBA00022840"/>
    </source>
</evidence>
<feature type="domain" description="Signal transduction histidine kinase subgroup 3 dimerisation and phosphoacceptor" evidence="10">
    <location>
        <begin position="235"/>
        <end position="298"/>
    </location>
</feature>
<keyword evidence="6" id="KW-0418">Kinase</keyword>
<feature type="transmembrane region" description="Helical" evidence="9">
    <location>
        <begin position="20"/>
        <end position="39"/>
    </location>
</feature>
<dbReference type="Proteomes" id="UP001501521">
    <property type="component" value="Unassembled WGS sequence"/>
</dbReference>